<feature type="compositionally biased region" description="Basic residues" evidence="1">
    <location>
        <begin position="452"/>
        <end position="465"/>
    </location>
</feature>
<proteinExistence type="predicted"/>
<evidence type="ECO:0000313" key="4">
    <source>
        <dbReference type="Proteomes" id="UP000326759"/>
    </source>
</evidence>
<name>A0A5N5SWH3_9CRUS</name>
<protein>
    <recommendedName>
        <fullName evidence="2">DDE-1 domain-containing protein</fullName>
    </recommendedName>
</protein>
<reference evidence="3 4" key="1">
    <citation type="journal article" date="2019" name="PLoS Biol.">
        <title>Sex chromosomes control vertical transmission of feminizing Wolbachia symbionts in an isopod.</title>
        <authorList>
            <person name="Becking T."/>
            <person name="Chebbi M.A."/>
            <person name="Giraud I."/>
            <person name="Moumen B."/>
            <person name="Laverre T."/>
            <person name="Caubet Y."/>
            <person name="Peccoud J."/>
            <person name="Gilbert C."/>
            <person name="Cordaux R."/>
        </authorList>
    </citation>
    <scope>NUCLEOTIDE SEQUENCE [LARGE SCALE GENOMIC DNA]</scope>
    <source>
        <strain evidence="3">ANa2</strain>
        <tissue evidence="3">Whole body excluding digestive tract and cuticle</tissue>
    </source>
</reference>
<dbReference type="OrthoDB" id="6372874at2759"/>
<dbReference type="Proteomes" id="UP000326759">
    <property type="component" value="Unassembled WGS sequence"/>
</dbReference>
<accession>A0A5N5SWH3</accession>
<keyword evidence="4" id="KW-1185">Reference proteome</keyword>
<feature type="compositionally biased region" description="Basic and acidic residues" evidence="1">
    <location>
        <begin position="494"/>
        <end position="505"/>
    </location>
</feature>
<organism evidence="3 4">
    <name type="scientific">Armadillidium nasatum</name>
    <dbReference type="NCBI Taxonomy" id="96803"/>
    <lineage>
        <taxon>Eukaryota</taxon>
        <taxon>Metazoa</taxon>
        <taxon>Ecdysozoa</taxon>
        <taxon>Arthropoda</taxon>
        <taxon>Crustacea</taxon>
        <taxon>Multicrustacea</taxon>
        <taxon>Malacostraca</taxon>
        <taxon>Eumalacostraca</taxon>
        <taxon>Peracarida</taxon>
        <taxon>Isopoda</taxon>
        <taxon>Oniscidea</taxon>
        <taxon>Crinocheta</taxon>
        <taxon>Armadillidiidae</taxon>
        <taxon>Armadillidium</taxon>
    </lineage>
</organism>
<evidence type="ECO:0000259" key="2">
    <source>
        <dbReference type="Pfam" id="PF03184"/>
    </source>
</evidence>
<dbReference type="AlphaFoldDB" id="A0A5N5SWH3"/>
<sequence>MNINTKEKFDRKKGLRKYTKDDLVKAVEYFMSNEKELSMAFVANLFNIPEKTLNQKFINPVIPSSNDPLSVEMDIIKGISLASQNGWVLSEEIIMEGIRRFCLENPLLMKMLPHSELRKQWTHDFYTQYKNEITLIVDRSLHPLTEGRNCIKHFQKIFFKLLYEKLLKLDIMNNNRRIFNFVWKLCIIVKKNHLIHCFAVTHAGEFLSPNVIYSESNQCSRKIRGGPLNMKCFMSESGYLDDETFELWLRIQFLPFLYKNKIQLPVILILDGHGSQMTYNLVQMAEALEVTIMCLPPNSANELHPFSLGILKSLRMNWLEIRTTFYQQSKLKEISEFTFPPLLKQLFTKLISNRDSVVNGFAACGLCPFNENIMDEQNSSLNNTFMRNEDVNKQQSGRDFITDIHHEANNRNLCDDNTLASLKHTKKDMKSCKKTSKSSLKFKRSSQDSKNVKKTKNVQKCKLSRHCKESEKSSQNLSEMLPDNINPPAQVQPEPEKSQQKSEHFEQPSFEFIQVDVKPEQKIFSEPEQEIIASLDKLGDFPLKRTHSLYDFKESLQKLEKNYKLKKCFVPLVNIISKKNISSSESSFPAKRNSFQQPLEDFSKNIFSASCEVIKQELDFSGIEEEAFEDFDITTIKEENEIDFLGADAIKVERDVEFVEFSTITPHNLKEDTIPGITSTSELQKIQLKMQLNNSFECEKKLRSECKEKSLKKSSRSQKEEETILKVKKKKKSFNQRIFFSYFIEDILQPF</sequence>
<feature type="region of interest" description="Disordered" evidence="1">
    <location>
        <begin position="425"/>
        <end position="505"/>
    </location>
</feature>
<gene>
    <name evidence="3" type="ORF">Anas_10882</name>
</gene>
<dbReference type="Pfam" id="PF03184">
    <property type="entry name" value="DDE_1"/>
    <property type="match status" value="1"/>
</dbReference>
<feature type="compositionally biased region" description="Basic residues" evidence="1">
    <location>
        <begin position="425"/>
        <end position="444"/>
    </location>
</feature>
<feature type="domain" description="DDE-1" evidence="2">
    <location>
        <begin position="199"/>
        <end position="319"/>
    </location>
</feature>
<evidence type="ECO:0000313" key="3">
    <source>
        <dbReference type="EMBL" id="KAB7498039.1"/>
    </source>
</evidence>
<evidence type="ECO:0000256" key="1">
    <source>
        <dbReference type="SAM" id="MobiDB-lite"/>
    </source>
</evidence>
<dbReference type="GO" id="GO:0003676">
    <property type="term" value="F:nucleic acid binding"/>
    <property type="evidence" value="ECO:0007669"/>
    <property type="project" value="InterPro"/>
</dbReference>
<dbReference type="InterPro" id="IPR004875">
    <property type="entry name" value="DDE_SF_endonuclease_dom"/>
</dbReference>
<comment type="caution">
    <text evidence="3">The sequence shown here is derived from an EMBL/GenBank/DDBJ whole genome shotgun (WGS) entry which is preliminary data.</text>
</comment>
<dbReference type="EMBL" id="SEYY01019654">
    <property type="protein sequence ID" value="KAB7498039.1"/>
    <property type="molecule type" value="Genomic_DNA"/>
</dbReference>